<dbReference type="EMBL" id="RQZG01000013">
    <property type="protein sequence ID" value="RRD04118.1"/>
    <property type="molecule type" value="Genomic_DNA"/>
</dbReference>
<comment type="caution">
    <text evidence="1">The sequence shown here is derived from an EMBL/GenBank/DDBJ whole genome shotgun (WGS) entry which is preliminary data.</text>
</comment>
<evidence type="ECO:0008006" key="3">
    <source>
        <dbReference type="Google" id="ProtNLM"/>
    </source>
</evidence>
<reference evidence="1 2" key="1">
    <citation type="submission" date="2018-11" db="EMBL/GenBank/DDBJ databases">
        <title>Genomes From Bacteria Associated with the Canine Oral Cavity: a Test Case for Automated Genome-Based Taxonomic Assignment.</title>
        <authorList>
            <person name="Coil D.A."/>
            <person name="Jospin G."/>
            <person name="Darling A.E."/>
            <person name="Wallis C."/>
            <person name="Davis I.J."/>
            <person name="Harris S."/>
            <person name="Eisen J.A."/>
            <person name="Holcombe L.J."/>
            <person name="O'Flynn C."/>
        </authorList>
    </citation>
    <scope>NUCLEOTIDE SEQUENCE [LARGE SCALE GENOMIC DNA]</scope>
    <source>
        <strain evidence="1 2">OH887_COT-365</strain>
    </source>
</reference>
<organism evidence="1 2">
    <name type="scientific">Arachnia propionica</name>
    <dbReference type="NCBI Taxonomy" id="1750"/>
    <lineage>
        <taxon>Bacteria</taxon>
        <taxon>Bacillati</taxon>
        <taxon>Actinomycetota</taxon>
        <taxon>Actinomycetes</taxon>
        <taxon>Propionibacteriales</taxon>
        <taxon>Propionibacteriaceae</taxon>
        <taxon>Arachnia</taxon>
    </lineage>
</organism>
<accession>A0A3P1T496</accession>
<gene>
    <name evidence="1" type="ORF">EII34_10950</name>
</gene>
<sequence length="116" mass="12047">MTWYNVDAASCRAVFARTEGERAQAAQKHSLVSADIDSLGALCVGESAALASALNAVYNRVLTPGMTGAEQQVSNAVAGGRSAVSAIQAADHEMADRTERAAHGVDEFRVTDGKPV</sequence>
<dbReference type="OrthoDB" id="9852831at2"/>
<dbReference type="Proteomes" id="UP000280819">
    <property type="component" value="Unassembled WGS sequence"/>
</dbReference>
<name>A0A3P1T496_9ACTN</name>
<dbReference type="AlphaFoldDB" id="A0A3P1T496"/>
<evidence type="ECO:0000313" key="2">
    <source>
        <dbReference type="Proteomes" id="UP000280819"/>
    </source>
</evidence>
<proteinExistence type="predicted"/>
<dbReference type="RefSeq" id="WP_124845201.1">
    <property type="nucleotide sequence ID" value="NZ_RQZG01000013.1"/>
</dbReference>
<protein>
    <recommendedName>
        <fullName evidence="3">ESX-1 secretion-associated protein</fullName>
    </recommendedName>
</protein>
<evidence type="ECO:0000313" key="1">
    <source>
        <dbReference type="EMBL" id="RRD04118.1"/>
    </source>
</evidence>